<dbReference type="RefSeq" id="WP_121368994.1">
    <property type="nucleotide sequence ID" value="NZ_RBKS01000001.1"/>
</dbReference>
<accession>A0A495IGL6</accession>
<evidence type="ECO:0000256" key="1">
    <source>
        <dbReference type="SAM" id="MobiDB-lite"/>
    </source>
</evidence>
<dbReference type="OrthoDB" id="5120615at2"/>
<organism evidence="2 3">
    <name type="scientific">Frondihabitans australicus</name>
    <dbReference type="NCBI Taxonomy" id="386892"/>
    <lineage>
        <taxon>Bacteria</taxon>
        <taxon>Bacillati</taxon>
        <taxon>Actinomycetota</taxon>
        <taxon>Actinomycetes</taxon>
        <taxon>Micrococcales</taxon>
        <taxon>Microbacteriaceae</taxon>
        <taxon>Frondihabitans</taxon>
    </lineage>
</organism>
<proteinExistence type="predicted"/>
<comment type="caution">
    <text evidence="2">The sequence shown here is derived from an EMBL/GenBank/DDBJ whole genome shotgun (WGS) entry which is preliminary data.</text>
</comment>
<gene>
    <name evidence="2" type="ORF">C8E83_1334</name>
</gene>
<reference evidence="2 3" key="1">
    <citation type="submission" date="2018-10" db="EMBL/GenBank/DDBJ databases">
        <title>Sequencing the genomes of 1000 actinobacteria strains.</title>
        <authorList>
            <person name="Klenk H.-P."/>
        </authorList>
    </citation>
    <scope>NUCLEOTIDE SEQUENCE [LARGE SCALE GENOMIC DNA]</scope>
    <source>
        <strain evidence="2 3">DSM 17894</strain>
    </source>
</reference>
<feature type="compositionally biased region" description="Basic and acidic residues" evidence="1">
    <location>
        <begin position="63"/>
        <end position="76"/>
    </location>
</feature>
<dbReference type="AlphaFoldDB" id="A0A495IGL6"/>
<dbReference type="EMBL" id="RBKS01000001">
    <property type="protein sequence ID" value="RKR74226.1"/>
    <property type="molecule type" value="Genomic_DNA"/>
</dbReference>
<feature type="region of interest" description="Disordered" evidence="1">
    <location>
        <begin position="1"/>
        <end position="88"/>
    </location>
</feature>
<dbReference type="Proteomes" id="UP000280008">
    <property type="component" value="Unassembled WGS sequence"/>
</dbReference>
<keyword evidence="3" id="KW-1185">Reference proteome</keyword>
<feature type="compositionally biased region" description="Basic and acidic residues" evidence="1">
    <location>
        <begin position="1"/>
        <end position="16"/>
    </location>
</feature>
<name>A0A495IGL6_9MICO</name>
<sequence>MSDDTSHADDEAKEAQAGEEQTSAADDTPLNGGAHAASGSFTSTKEDGVDYDGAFTDSEIPADDIKPGETEADRAGFEGAYTESDGVE</sequence>
<evidence type="ECO:0000313" key="2">
    <source>
        <dbReference type="EMBL" id="RKR74226.1"/>
    </source>
</evidence>
<protein>
    <submittedName>
        <fullName evidence="2">Uncharacterized protein</fullName>
    </submittedName>
</protein>
<evidence type="ECO:0000313" key="3">
    <source>
        <dbReference type="Proteomes" id="UP000280008"/>
    </source>
</evidence>